<name>A0ABV8X1X0_9LACT</name>
<reference evidence="3" key="1">
    <citation type="journal article" date="2019" name="Int. J. Syst. Evol. Microbiol.">
        <title>The Global Catalogue of Microorganisms (GCM) 10K type strain sequencing project: providing services to taxonomists for standard genome sequencing and annotation.</title>
        <authorList>
            <consortium name="The Broad Institute Genomics Platform"/>
            <consortium name="The Broad Institute Genome Sequencing Center for Infectious Disease"/>
            <person name="Wu L."/>
            <person name="Ma J."/>
        </authorList>
    </citation>
    <scope>NUCLEOTIDE SEQUENCE [LARGE SCALE GENOMIC DNA]</scope>
    <source>
        <strain evidence="3">CCUG 59778</strain>
    </source>
</reference>
<dbReference type="PROSITE" id="PS50883">
    <property type="entry name" value="EAL"/>
    <property type="match status" value="1"/>
</dbReference>
<protein>
    <submittedName>
        <fullName evidence="2">EAL domain-containing protein</fullName>
    </submittedName>
</protein>
<dbReference type="SUPFAM" id="SSF141868">
    <property type="entry name" value="EAL domain-like"/>
    <property type="match status" value="1"/>
</dbReference>
<comment type="caution">
    <text evidence="2">The sequence shown here is derived from an EMBL/GenBank/DDBJ whole genome shotgun (WGS) entry which is preliminary data.</text>
</comment>
<dbReference type="EMBL" id="JBHSEC010000006">
    <property type="protein sequence ID" value="MFC4409928.1"/>
    <property type="molecule type" value="Genomic_DNA"/>
</dbReference>
<dbReference type="InterPro" id="IPR001633">
    <property type="entry name" value="EAL_dom"/>
</dbReference>
<gene>
    <name evidence="2" type="ORF">ACFOZY_05685</name>
</gene>
<feature type="domain" description="EAL" evidence="1">
    <location>
        <begin position="4"/>
        <end position="249"/>
    </location>
</feature>
<organism evidence="2 3">
    <name type="scientific">Chungangia koreensis</name>
    <dbReference type="NCBI Taxonomy" id="752657"/>
    <lineage>
        <taxon>Bacteria</taxon>
        <taxon>Bacillati</taxon>
        <taxon>Bacillota</taxon>
        <taxon>Bacilli</taxon>
        <taxon>Lactobacillales</taxon>
        <taxon>Chungangia</taxon>
    </lineage>
</organism>
<dbReference type="Gene3D" id="3.20.20.450">
    <property type="entry name" value="EAL domain"/>
    <property type="match status" value="1"/>
</dbReference>
<dbReference type="PANTHER" id="PTHR33121">
    <property type="entry name" value="CYCLIC DI-GMP PHOSPHODIESTERASE PDEF"/>
    <property type="match status" value="1"/>
</dbReference>
<dbReference type="Proteomes" id="UP001595817">
    <property type="component" value="Unassembled WGS sequence"/>
</dbReference>
<sequence>MKVEDRMSLNVSRLIEERLLYCEYQPLTNLEDMTFAFEALMRSTPRINPLTVIKEARTTGLLYELDTQCIINAISEFPNSFFGKYYLFINVFPSTILHPDFRQFISSLFSKYPWIRHRVVLEINEDRAEDDLISLPIFVEKLSILKITGFQIALDDIAISKTSFERMEKFLPNFVKLDHTRSKDLAVSSDKQQLISIVLDYTKENAELILEGIETEADLKTAKELGVPLFQGYYISKPKRLSEKLFELY</sequence>
<evidence type="ECO:0000313" key="2">
    <source>
        <dbReference type="EMBL" id="MFC4409928.1"/>
    </source>
</evidence>
<evidence type="ECO:0000259" key="1">
    <source>
        <dbReference type="PROSITE" id="PS50883"/>
    </source>
</evidence>
<dbReference type="RefSeq" id="WP_378153213.1">
    <property type="nucleotide sequence ID" value="NZ_JBHSEC010000006.1"/>
</dbReference>
<dbReference type="InterPro" id="IPR035919">
    <property type="entry name" value="EAL_sf"/>
</dbReference>
<dbReference type="CDD" id="cd01948">
    <property type="entry name" value="EAL"/>
    <property type="match status" value="1"/>
</dbReference>
<accession>A0ABV8X1X0</accession>
<dbReference type="PANTHER" id="PTHR33121:SF76">
    <property type="entry name" value="SIGNALING PROTEIN"/>
    <property type="match status" value="1"/>
</dbReference>
<keyword evidence="3" id="KW-1185">Reference proteome</keyword>
<dbReference type="InterPro" id="IPR050706">
    <property type="entry name" value="Cyclic-di-GMP_PDE-like"/>
</dbReference>
<dbReference type="SMART" id="SM00052">
    <property type="entry name" value="EAL"/>
    <property type="match status" value="1"/>
</dbReference>
<evidence type="ECO:0000313" key="3">
    <source>
        <dbReference type="Proteomes" id="UP001595817"/>
    </source>
</evidence>
<dbReference type="Pfam" id="PF00563">
    <property type="entry name" value="EAL"/>
    <property type="match status" value="1"/>
</dbReference>
<proteinExistence type="predicted"/>